<sequence length="325" mass="35202">MASLQLRDVVVELACFKLHYDSDNSALLCGTCRSAVDITRLKQHFQKQAHQNAFFIPLPGDAGVQEARAYIGTDISAHWGRLRQLIASLPAVLPPFQLAPLPADGPPHRYLQQKTAWLCSCGHIEVIARSKTDHLRAHPGHAFRPSAVQPWAEKGNWFPVAMAGPIPGQSHLAPGAGPTDPAGAVLLRMVEKKAAAANLDPASLVPERPTPPKLGKTSSPWLRKVRWSVLLAGVDLKAAAALVHQPAESFQRIDAFHPVLGGHEPVDLLVDFKTQAATALLDAYKDLSQRGSDKARMNIHCDEASYIGSKQAHRPLEGSEAYVKG</sequence>
<dbReference type="Proteomes" id="UP001176521">
    <property type="component" value="Unassembled WGS sequence"/>
</dbReference>
<dbReference type="EMBL" id="JAPDMQ010001120">
    <property type="protein sequence ID" value="KAK0518951.1"/>
    <property type="molecule type" value="Genomic_DNA"/>
</dbReference>
<protein>
    <submittedName>
        <fullName evidence="1">Uncharacterized protein</fullName>
    </submittedName>
</protein>
<organism evidence="1 2">
    <name type="scientific">Tilletia horrida</name>
    <dbReference type="NCBI Taxonomy" id="155126"/>
    <lineage>
        <taxon>Eukaryota</taxon>
        <taxon>Fungi</taxon>
        <taxon>Dikarya</taxon>
        <taxon>Basidiomycota</taxon>
        <taxon>Ustilaginomycotina</taxon>
        <taxon>Exobasidiomycetes</taxon>
        <taxon>Tilletiales</taxon>
        <taxon>Tilletiaceae</taxon>
        <taxon>Tilletia</taxon>
    </lineage>
</organism>
<keyword evidence="2" id="KW-1185">Reference proteome</keyword>
<evidence type="ECO:0000313" key="1">
    <source>
        <dbReference type="EMBL" id="KAK0518951.1"/>
    </source>
</evidence>
<gene>
    <name evidence="1" type="ORF">OC842_007618</name>
</gene>
<reference evidence="1" key="1">
    <citation type="journal article" date="2023" name="PhytoFront">
        <title>Draft Genome Resources of Seven Strains of Tilletia horrida, Causal Agent of Kernel Smut of Rice.</title>
        <authorList>
            <person name="Khanal S."/>
            <person name="Antony Babu S."/>
            <person name="Zhou X.G."/>
        </authorList>
    </citation>
    <scope>NUCLEOTIDE SEQUENCE</scope>
    <source>
        <strain evidence="1">TX3</strain>
    </source>
</reference>
<dbReference type="AlphaFoldDB" id="A0AAN6JM88"/>
<evidence type="ECO:0000313" key="2">
    <source>
        <dbReference type="Proteomes" id="UP001176521"/>
    </source>
</evidence>
<name>A0AAN6JM88_9BASI</name>
<proteinExistence type="predicted"/>
<comment type="caution">
    <text evidence="1">The sequence shown here is derived from an EMBL/GenBank/DDBJ whole genome shotgun (WGS) entry which is preliminary data.</text>
</comment>
<accession>A0AAN6JM88</accession>